<dbReference type="PANTHER" id="PTHR46832:SF1">
    <property type="entry name" value="5'-METHYLTHIOADENOSINE_S-ADENOSYLHOMOCYSTEINE NUCLEOSIDASE"/>
    <property type="match status" value="1"/>
</dbReference>
<reference evidence="1" key="1">
    <citation type="submission" date="2020-08" db="EMBL/GenBank/DDBJ databases">
        <title>Whole genome shotgun sequence of Polymorphospora rubra NBRC 101157.</title>
        <authorList>
            <person name="Komaki H."/>
            <person name="Tamura T."/>
        </authorList>
    </citation>
    <scope>NUCLEOTIDE SEQUENCE</scope>
    <source>
        <strain evidence="1">NBRC 101157</strain>
    </source>
</reference>
<name>A0A810N1F8_9ACTN</name>
<dbReference type="GO" id="GO:0005829">
    <property type="term" value="C:cytosol"/>
    <property type="evidence" value="ECO:0007669"/>
    <property type="project" value="TreeGrafter"/>
</dbReference>
<gene>
    <name evidence="1" type="ORF">Prubr_37310</name>
</gene>
<dbReference type="EMBL" id="AP023359">
    <property type="protein sequence ID" value="BCJ66710.1"/>
    <property type="molecule type" value="Genomic_DNA"/>
</dbReference>
<dbReference type="AlphaFoldDB" id="A0A810N1F8"/>
<dbReference type="Gene3D" id="3.40.50.1580">
    <property type="entry name" value="Nucleoside phosphorylase domain"/>
    <property type="match status" value="1"/>
</dbReference>
<keyword evidence="2" id="KW-1185">Reference proteome</keyword>
<sequence>MVTDPATMLSSDIVLIPGIEDAMSAGERWHLPRPGTDLYLQCSGVGMEDGMTSVDILIMTALQEEYSAARTVGSTLACAAGRPTQWQDRDRGAANPYEYTEIAETHGGVLAVALARPVRMGGRSISPAAAGLVERLKPQVLAMSGVCAGNPKVAALGDVVVAEMVYEYDEGKQIENAFLGDHRQIPMEQTWVRAAQDFSPIALPSYGEVTRKEARLWFLERLYAADEPRDHLARPRYFPRGNWDNWVRELETDGLINRNGPGWTLTDDGRRFIERKLYDDVGGPERLPFAVHVGPMASGSFVVKDGVTWDRLGQQGVRTVVGLEMESATIATVAQHGRVPHWLVVKGVMDHADPSKDDRYKRFAAQASAEVLFALLTDLLVPRTESLG</sequence>
<evidence type="ECO:0000313" key="2">
    <source>
        <dbReference type="Proteomes" id="UP000680866"/>
    </source>
</evidence>
<dbReference type="GO" id="GO:0019284">
    <property type="term" value="P:L-methionine salvage from S-adenosylmethionine"/>
    <property type="evidence" value="ECO:0007669"/>
    <property type="project" value="TreeGrafter"/>
</dbReference>
<organism evidence="1 2">
    <name type="scientific">Polymorphospora rubra</name>
    <dbReference type="NCBI Taxonomy" id="338584"/>
    <lineage>
        <taxon>Bacteria</taxon>
        <taxon>Bacillati</taxon>
        <taxon>Actinomycetota</taxon>
        <taxon>Actinomycetes</taxon>
        <taxon>Micromonosporales</taxon>
        <taxon>Micromonosporaceae</taxon>
        <taxon>Polymorphospora</taxon>
    </lineage>
</organism>
<dbReference type="GO" id="GO:0009116">
    <property type="term" value="P:nucleoside metabolic process"/>
    <property type="evidence" value="ECO:0007669"/>
    <property type="project" value="InterPro"/>
</dbReference>
<dbReference type="KEGG" id="pry:Prubr_37310"/>
<dbReference type="InterPro" id="IPR035994">
    <property type="entry name" value="Nucleoside_phosphorylase_sf"/>
</dbReference>
<dbReference type="GO" id="GO:0008930">
    <property type="term" value="F:methylthioadenosine nucleosidase activity"/>
    <property type="evidence" value="ECO:0007669"/>
    <property type="project" value="TreeGrafter"/>
</dbReference>
<dbReference type="Proteomes" id="UP000680866">
    <property type="component" value="Chromosome"/>
</dbReference>
<proteinExistence type="predicted"/>
<accession>A0A810N1F8</accession>
<protein>
    <recommendedName>
        <fullName evidence="3">Nucleoside phosphorylase domain-containing protein</fullName>
    </recommendedName>
</protein>
<evidence type="ECO:0008006" key="3">
    <source>
        <dbReference type="Google" id="ProtNLM"/>
    </source>
</evidence>
<dbReference type="GO" id="GO:0008782">
    <property type="term" value="F:adenosylhomocysteine nucleosidase activity"/>
    <property type="evidence" value="ECO:0007669"/>
    <property type="project" value="TreeGrafter"/>
</dbReference>
<evidence type="ECO:0000313" key="1">
    <source>
        <dbReference type="EMBL" id="BCJ66710.1"/>
    </source>
</evidence>
<dbReference type="PANTHER" id="PTHR46832">
    <property type="entry name" value="5'-METHYLTHIOADENOSINE/S-ADENOSYLHOMOCYSTEINE NUCLEOSIDASE"/>
    <property type="match status" value="1"/>
</dbReference>
<dbReference type="SUPFAM" id="SSF53167">
    <property type="entry name" value="Purine and uridine phosphorylases"/>
    <property type="match status" value="1"/>
</dbReference>